<sequence>MSFHYLARGIIRSEGHILLVRAIGDTMTFLPGGHIEFAEPAASALARELWEEASIEATVGRFVGAAENEWFDHGVTQSEINLIFEVNTSLTHSQPITSNESHLEFFWVRCEDIEQWNLYPEALRALVKQERLPQQAFWGSGVSGENTVSC</sequence>
<dbReference type="AlphaFoldDB" id="A0A0J1GWB0"/>
<dbReference type="Gene3D" id="3.90.79.10">
    <property type="entry name" value="Nucleoside Triphosphate Pyrophosphohydrolase"/>
    <property type="match status" value="1"/>
</dbReference>
<dbReference type="RefSeq" id="WP_047887855.1">
    <property type="nucleotide sequence ID" value="NZ_CP071326.1"/>
</dbReference>
<dbReference type="GO" id="GO:0016787">
    <property type="term" value="F:hydrolase activity"/>
    <property type="evidence" value="ECO:0007669"/>
    <property type="project" value="UniProtKB-KW"/>
</dbReference>
<dbReference type="InterPro" id="IPR015797">
    <property type="entry name" value="NUDIX_hydrolase-like_dom_sf"/>
</dbReference>
<name>A0A0J1GWB0_9GAMM</name>
<accession>A0A0J1GWB0</accession>
<reference evidence="4 5" key="1">
    <citation type="submission" date="2015-05" db="EMBL/GenBank/DDBJ databases">
        <title>Photobacterium galathea sp. nov.</title>
        <authorList>
            <person name="Machado H."/>
            <person name="Gram L."/>
        </authorList>
    </citation>
    <scope>NUCLEOTIDE SEQUENCE [LARGE SCALE GENOMIC DNA]</scope>
    <source>
        <strain evidence="4 5">DSM 22954</strain>
    </source>
</reference>
<comment type="caution">
    <text evidence="4">The sequence shown here is derived from an EMBL/GenBank/DDBJ whole genome shotgun (WGS) entry which is preliminary data.</text>
</comment>
<dbReference type="EMBL" id="LDOU01000036">
    <property type="protein sequence ID" value="KLV04003.1"/>
    <property type="molecule type" value="Genomic_DNA"/>
</dbReference>
<dbReference type="PATRIC" id="fig|320778.3.peg.5195"/>
<dbReference type="InterPro" id="IPR000086">
    <property type="entry name" value="NUDIX_hydrolase_dom"/>
</dbReference>
<dbReference type="PANTHER" id="PTHR43046">
    <property type="entry name" value="GDP-MANNOSE MANNOSYL HYDROLASE"/>
    <property type="match status" value="1"/>
</dbReference>
<keyword evidence="5" id="KW-1185">Reference proteome</keyword>
<keyword evidence="2" id="KW-0378">Hydrolase</keyword>
<proteinExistence type="predicted"/>
<evidence type="ECO:0000313" key="5">
    <source>
        <dbReference type="Proteomes" id="UP000035909"/>
    </source>
</evidence>
<dbReference type="Proteomes" id="UP000035909">
    <property type="component" value="Unassembled WGS sequence"/>
</dbReference>
<feature type="domain" description="Nudix hydrolase" evidence="3">
    <location>
        <begin position="1"/>
        <end position="132"/>
    </location>
</feature>
<dbReference type="SUPFAM" id="SSF55811">
    <property type="entry name" value="Nudix"/>
    <property type="match status" value="1"/>
</dbReference>
<evidence type="ECO:0000259" key="3">
    <source>
        <dbReference type="PROSITE" id="PS51462"/>
    </source>
</evidence>
<evidence type="ECO:0000256" key="2">
    <source>
        <dbReference type="ARBA" id="ARBA00022801"/>
    </source>
</evidence>
<dbReference type="PROSITE" id="PS51462">
    <property type="entry name" value="NUDIX"/>
    <property type="match status" value="1"/>
</dbReference>
<evidence type="ECO:0000313" key="4">
    <source>
        <dbReference type="EMBL" id="KLV04003.1"/>
    </source>
</evidence>
<comment type="cofactor">
    <cofactor evidence="1">
        <name>Mg(2+)</name>
        <dbReference type="ChEBI" id="CHEBI:18420"/>
    </cofactor>
</comment>
<dbReference type="STRING" id="320778.ABT57_24295"/>
<organism evidence="4 5">
    <name type="scientific">Photobacterium ganghwense</name>
    <dbReference type="NCBI Taxonomy" id="320778"/>
    <lineage>
        <taxon>Bacteria</taxon>
        <taxon>Pseudomonadati</taxon>
        <taxon>Pseudomonadota</taxon>
        <taxon>Gammaproteobacteria</taxon>
        <taxon>Vibrionales</taxon>
        <taxon>Vibrionaceae</taxon>
        <taxon>Photobacterium</taxon>
    </lineage>
</organism>
<gene>
    <name evidence="4" type="ORF">ABT57_24295</name>
</gene>
<dbReference type="PANTHER" id="PTHR43046:SF14">
    <property type="entry name" value="MUTT_NUDIX FAMILY PROTEIN"/>
    <property type="match status" value="1"/>
</dbReference>
<evidence type="ECO:0000256" key="1">
    <source>
        <dbReference type="ARBA" id="ARBA00001946"/>
    </source>
</evidence>
<dbReference type="Pfam" id="PF00293">
    <property type="entry name" value="NUDIX"/>
    <property type="match status" value="1"/>
</dbReference>
<protein>
    <recommendedName>
        <fullName evidence="3">Nudix hydrolase domain-containing protein</fullName>
    </recommendedName>
</protein>